<dbReference type="Pfam" id="PF10318">
    <property type="entry name" value="7TM_GPCR_Srh"/>
    <property type="match status" value="1"/>
</dbReference>
<evidence type="ECO:0000313" key="3">
    <source>
        <dbReference type="Proteomes" id="UP001432027"/>
    </source>
</evidence>
<feature type="transmembrane region" description="Helical" evidence="1">
    <location>
        <begin position="60"/>
        <end position="81"/>
    </location>
</feature>
<sequence length="96" mass="10749">FSIHTFAMLRQASTLSDTMRKFNSSMTNVLIIQAIVPLCLVVFPLIFSLIAVITNVGGPLPYSLCYLFISAHSPTHSMILLTVTPMYRKKFVEIVK</sequence>
<dbReference type="EMBL" id="BTSX01000001">
    <property type="protein sequence ID" value="GMS81094.1"/>
    <property type="molecule type" value="Genomic_DNA"/>
</dbReference>
<feature type="transmembrane region" description="Helical" evidence="1">
    <location>
        <begin position="29"/>
        <end position="54"/>
    </location>
</feature>
<name>A0AAV5SE08_9BILA</name>
<gene>
    <name evidence="2" type="ORF">PENTCL1PPCAC_3269</name>
</gene>
<organism evidence="2 3">
    <name type="scientific">Pristionchus entomophagus</name>
    <dbReference type="NCBI Taxonomy" id="358040"/>
    <lineage>
        <taxon>Eukaryota</taxon>
        <taxon>Metazoa</taxon>
        <taxon>Ecdysozoa</taxon>
        <taxon>Nematoda</taxon>
        <taxon>Chromadorea</taxon>
        <taxon>Rhabditida</taxon>
        <taxon>Rhabditina</taxon>
        <taxon>Diplogasteromorpha</taxon>
        <taxon>Diplogasteroidea</taxon>
        <taxon>Neodiplogasteridae</taxon>
        <taxon>Pristionchus</taxon>
    </lineage>
</organism>
<evidence type="ECO:0008006" key="4">
    <source>
        <dbReference type="Google" id="ProtNLM"/>
    </source>
</evidence>
<dbReference type="PANTHER" id="PTHR22941:SF26">
    <property type="entry name" value="SERPENTINE RECEPTOR, CLASS H"/>
    <property type="match status" value="1"/>
</dbReference>
<accession>A0AAV5SE08</accession>
<feature type="non-terminal residue" evidence="2">
    <location>
        <position position="96"/>
    </location>
</feature>
<comment type="caution">
    <text evidence="2">The sequence shown here is derived from an EMBL/GenBank/DDBJ whole genome shotgun (WGS) entry which is preliminary data.</text>
</comment>
<dbReference type="AlphaFoldDB" id="A0AAV5SE08"/>
<proteinExistence type="predicted"/>
<keyword evidence="1" id="KW-0812">Transmembrane</keyword>
<dbReference type="PANTHER" id="PTHR22941">
    <property type="entry name" value="SERPENTINE RECEPTOR"/>
    <property type="match status" value="1"/>
</dbReference>
<keyword evidence="1" id="KW-0472">Membrane</keyword>
<protein>
    <recommendedName>
        <fullName evidence="4">G protein-coupled receptor</fullName>
    </recommendedName>
</protein>
<feature type="non-terminal residue" evidence="2">
    <location>
        <position position="1"/>
    </location>
</feature>
<dbReference type="InterPro" id="IPR019422">
    <property type="entry name" value="7TM_GPCR_serpentine_rcpt_Srh"/>
</dbReference>
<reference evidence="2" key="1">
    <citation type="submission" date="2023-10" db="EMBL/GenBank/DDBJ databases">
        <title>Genome assembly of Pristionchus species.</title>
        <authorList>
            <person name="Yoshida K."/>
            <person name="Sommer R.J."/>
        </authorList>
    </citation>
    <scope>NUCLEOTIDE SEQUENCE</scope>
    <source>
        <strain evidence="2">RS0144</strain>
    </source>
</reference>
<evidence type="ECO:0000313" key="2">
    <source>
        <dbReference type="EMBL" id="GMS81094.1"/>
    </source>
</evidence>
<evidence type="ECO:0000256" key="1">
    <source>
        <dbReference type="SAM" id="Phobius"/>
    </source>
</evidence>
<dbReference type="InterPro" id="IPR053220">
    <property type="entry name" value="Nematode_rcpt-like_serp_H"/>
</dbReference>
<dbReference type="Proteomes" id="UP001432027">
    <property type="component" value="Unassembled WGS sequence"/>
</dbReference>
<keyword evidence="1" id="KW-1133">Transmembrane helix</keyword>
<keyword evidence="3" id="KW-1185">Reference proteome</keyword>